<dbReference type="Proteomes" id="UP000824211">
    <property type="component" value="Unassembled WGS sequence"/>
</dbReference>
<dbReference type="Pfam" id="PF00675">
    <property type="entry name" value="Peptidase_M16"/>
    <property type="match status" value="1"/>
</dbReference>
<dbReference type="SUPFAM" id="SSF63411">
    <property type="entry name" value="LuxS/MPP-like metallohydrolase"/>
    <property type="match status" value="2"/>
</dbReference>
<organism evidence="3 4">
    <name type="scientific">Candidatus Faecalibacterium faecipullorum</name>
    <dbReference type="NCBI Taxonomy" id="2838578"/>
    <lineage>
        <taxon>Bacteria</taxon>
        <taxon>Bacillati</taxon>
        <taxon>Bacillota</taxon>
        <taxon>Clostridia</taxon>
        <taxon>Eubacteriales</taxon>
        <taxon>Oscillospiraceae</taxon>
        <taxon>Faecalibacterium</taxon>
    </lineage>
</organism>
<dbReference type="EMBL" id="DWXX01000100">
    <property type="protein sequence ID" value="HJB59154.1"/>
    <property type="molecule type" value="Genomic_DNA"/>
</dbReference>
<reference evidence="3" key="1">
    <citation type="journal article" date="2021" name="PeerJ">
        <title>Extensive microbial diversity within the chicken gut microbiome revealed by metagenomics and culture.</title>
        <authorList>
            <person name="Gilroy R."/>
            <person name="Ravi A."/>
            <person name="Getino M."/>
            <person name="Pursley I."/>
            <person name="Horton D.L."/>
            <person name="Alikhan N.F."/>
            <person name="Baker D."/>
            <person name="Gharbi K."/>
            <person name="Hall N."/>
            <person name="Watson M."/>
            <person name="Adriaenssens E.M."/>
            <person name="Foster-Nyarko E."/>
            <person name="Jarju S."/>
            <person name="Secka A."/>
            <person name="Antonio M."/>
            <person name="Oren A."/>
            <person name="Chaudhuri R.R."/>
            <person name="La Ragione R."/>
            <person name="Hildebrand F."/>
            <person name="Pallen M.J."/>
        </authorList>
    </citation>
    <scope>NUCLEOTIDE SEQUENCE</scope>
    <source>
        <strain evidence="3">ChiHjej9B8-13557</strain>
    </source>
</reference>
<dbReference type="Gene3D" id="3.30.830.10">
    <property type="entry name" value="Metalloenzyme, LuxS/M16 peptidase-like"/>
    <property type="match status" value="2"/>
</dbReference>
<dbReference type="InterPro" id="IPR007863">
    <property type="entry name" value="Peptidase_M16_C"/>
</dbReference>
<protein>
    <submittedName>
        <fullName evidence="3">Insulinase family protein</fullName>
    </submittedName>
</protein>
<dbReference type="NCBIfam" id="NF047421">
    <property type="entry name" value="YfmH_fam"/>
    <property type="match status" value="1"/>
</dbReference>
<accession>A0A9D2MFS0</accession>
<sequence>MPDAAGSRMQAVLDCAGNERYTLPSGLEVLVRPMPGYAAAHVIAAARFGSIDLRFALAGREVDLPAGAAHYLEHKMFEDQAGDAFARFARTGANANAFTSFDRTCYYFTATSAVDESLDVLLDMLTHPYFTDETVEKERGIIAQEIKMYADSPDWRLITELCQCLYHSHPVRSDIAGSCESIAQITPALLYDCCRAFYAPANLLIAAAGSIDAERVLAACRRAGLDKAPAAPQPVRICAPEPMTLAARQRTVPMAVTKPCFGVGFKEAPLAPGDGRTEALYDLILCCICGGMSPLYRRLYDEGLVNPGFGGEVLRVDGACCILFTGESDDADTVIKLLQEEIEAQRARGVDREVFALCKNEKYGQLIENLECVEDAASQMADFALMGQTVPAQVGMLASLTPEDADAALQTILQPARMARVDILPDGSAAPAPDPEQETED</sequence>
<evidence type="ECO:0000313" key="4">
    <source>
        <dbReference type="Proteomes" id="UP000824211"/>
    </source>
</evidence>
<evidence type="ECO:0000313" key="3">
    <source>
        <dbReference type="EMBL" id="HJB59154.1"/>
    </source>
</evidence>
<dbReference type="InterPro" id="IPR011249">
    <property type="entry name" value="Metalloenz_LuxS/M16"/>
</dbReference>
<proteinExistence type="predicted"/>
<dbReference type="Pfam" id="PF05193">
    <property type="entry name" value="Peptidase_M16_C"/>
    <property type="match status" value="1"/>
</dbReference>
<gene>
    <name evidence="3" type="ORF">H9771_05805</name>
</gene>
<dbReference type="PANTHER" id="PTHR11851:SF134">
    <property type="entry name" value="ZINC-DEPENDENT PROTEASE"/>
    <property type="match status" value="1"/>
</dbReference>
<dbReference type="InterPro" id="IPR011765">
    <property type="entry name" value="Pept_M16_N"/>
</dbReference>
<feature type="domain" description="Peptidase M16 N-terminal" evidence="1">
    <location>
        <begin position="66"/>
        <end position="176"/>
    </location>
</feature>
<reference evidence="3" key="2">
    <citation type="submission" date="2021-04" db="EMBL/GenBank/DDBJ databases">
        <authorList>
            <person name="Gilroy R."/>
        </authorList>
    </citation>
    <scope>NUCLEOTIDE SEQUENCE</scope>
    <source>
        <strain evidence="3">ChiHjej9B8-13557</strain>
    </source>
</reference>
<dbReference type="InterPro" id="IPR050361">
    <property type="entry name" value="MPP/UQCRC_Complex"/>
</dbReference>
<name>A0A9D2MFS0_9FIRM</name>
<dbReference type="AlphaFoldDB" id="A0A9D2MFS0"/>
<feature type="domain" description="Peptidase M16 C-terminal" evidence="2">
    <location>
        <begin position="185"/>
        <end position="360"/>
    </location>
</feature>
<dbReference type="GO" id="GO:0046872">
    <property type="term" value="F:metal ion binding"/>
    <property type="evidence" value="ECO:0007669"/>
    <property type="project" value="InterPro"/>
</dbReference>
<evidence type="ECO:0000259" key="1">
    <source>
        <dbReference type="Pfam" id="PF00675"/>
    </source>
</evidence>
<dbReference type="PANTHER" id="PTHR11851">
    <property type="entry name" value="METALLOPROTEASE"/>
    <property type="match status" value="1"/>
</dbReference>
<comment type="caution">
    <text evidence="3">The sequence shown here is derived from an EMBL/GenBank/DDBJ whole genome shotgun (WGS) entry which is preliminary data.</text>
</comment>
<evidence type="ECO:0000259" key="2">
    <source>
        <dbReference type="Pfam" id="PF05193"/>
    </source>
</evidence>